<dbReference type="Proteomes" id="UP000807159">
    <property type="component" value="Chromosome 14"/>
</dbReference>
<comment type="caution">
    <text evidence="7">The sequence shown here is derived from an EMBL/GenBank/DDBJ whole genome shotgun (WGS) entry which is preliminary data.</text>
</comment>
<proteinExistence type="predicted"/>
<dbReference type="AlphaFoldDB" id="A0A8T2X6X4"/>
<dbReference type="Gene3D" id="2.40.330.10">
    <property type="entry name" value="DNA-binding pseudobarrel domain"/>
    <property type="match status" value="2"/>
</dbReference>
<evidence type="ECO:0000256" key="2">
    <source>
        <dbReference type="ARBA" id="ARBA00023015"/>
    </source>
</evidence>
<dbReference type="GO" id="GO:0003677">
    <property type="term" value="F:DNA binding"/>
    <property type="evidence" value="ECO:0007669"/>
    <property type="project" value="UniProtKB-KW"/>
</dbReference>
<dbReference type="PROSITE" id="PS50863">
    <property type="entry name" value="B3"/>
    <property type="match status" value="1"/>
</dbReference>
<comment type="subcellular location">
    <subcellularLocation>
        <location evidence="1">Nucleus</location>
    </subcellularLocation>
</comment>
<dbReference type="InterPro" id="IPR015300">
    <property type="entry name" value="DNA-bd_pseudobarrel_sf"/>
</dbReference>
<name>A0A8T2X6X4_POPDE</name>
<evidence type="ECO:0000256" key="1">
    <source>
        <dbReference type="ARBA" id="ARBA00004123"/>
    </source>
</evidence>
<keyword evidence="3" id="KW-0238">DNA-binding</keyword>
<gene>
    <name evidence="7" type="ORF">H0E87_024150</name>
</gene>
<dbReference type="PANTHER" id="PTHR31920">
    <property type="entry name" value="B3 DOMAIN-CONTAINING"/>
    <property type="match status" value="1"/>
</dbReference>
<accession>A0A8T2X6X4</accession>
<keyword evidence="8" id="KW-1185">Reference proteome</keyword>
<feature type="domain" description="TF-B3" evidence="6">
    <location>
        <begin position="1"/>
        <end position="85"/>
    </location>
</feature>
<evidence type="ECO:0000256" key="3">
    <source>
        <dbReference type="ARBA" id="ARBA00023125"/>
    </source>
</evidence>
<sequence>SIPEKFERKHENDLSKLVLLKVPSGEAWKVALAKLNGQVFFQDGRENFSDYYFIDYGDFIVFESVGSDSAEDDDSSFHLTDEVSSDSEETQLDSWFSASQSTPSWFGRKYLTEEEGDATLTVLNEGSWPAKYHVCKTCKGSKARMKEGRGRFLAVGGIYSFHLLKDDKVVFQISISRPDLKETIRSFAS</sequence>
<reference evidence="7" key="1">
    <citation type="journal article" date="2021" name="J. Hered.">
        <title>Genome Assembly of Salicaceae Populus deltoides (Eastern Cottonwood) I-69 Based on Nanopore Sequencing and Hi-C Technologies.</title>
        <authorList>
            <person name="Bai S."/>
            <person name="Wu H."/>
            <person name="Zhang J."/>
            <person name="Pan Z."/>
            <person name="Zhao W."/>
            <person name="Li Z."/>
            <person name="Tong C."/>
        </authorList>
    </citation>
    <scope>NUCLEOTIDE SEQUENCE</scope>
    <source>
        <tissue evidence="7">Leaf</tissue>
    </source>
</reference>
<dbReference type="SUPFAM" id="SSF101936">
    <property type="entry name" value="DNA-binding pseudobarrel domain"/>
    <property type="match status" value="1"/>
</dbReference>
<evidence type="ECO:0000256" key="5">
    <source>
        <dbReference type="ARBA" id="ARBA00023242"/>
    </source>
</evidence>
<protein>
    <recommendedName>
        <fullName evidence="6">TF-B3 domain-containing protein</fullName>
    </recommendedName>
</protein>
<evidence type="ECO:0000256" key="4">
    <source>
        <dbReference type="ARBA" id="ARBA00023163"/>
    </source>
</evidence>
<evidence type="ECO:0000259" key="6">
    <source>
        <dbReference type="PROSITE" id="PS50863"/>
    </source>
</evidence>
<evidence type="ECO:0000313" key="7">
    <source>
        <dbReference type="EMBL" id="KAH8488364.1"/>
    </source>
</evidence>
<dbReference type="Pfam" id="PF02362">
    <property type="entry name" value="B3"/>
    <property type="match status" value="1"/>
</dbReference>
<dbReference type="InterPro" id="IPR003340">
    <property type="entry name" value="B3_DNA-bd"/>
</dbReference>
<keyword evidence="5" id="KW-0539">Nucleus</keyword>
<dbReference type="PANTHER" id="PTHR31920:SF37">
    <property type="entry name" value="B3 DOMAIN-CONTAINING TRANSCRIPTION FACTOR VRN1"/>
    <property type="match status" value="1"/>
</dbReference>
<evidence type="ECO:0000313" key="8">
    <source>
        <dbReference type="Proteomes" id="UP000807159"/>
    </source>
</evidence>
<dbReference type="InterPro" id="IPR050655">
    <property type="entry name" value="Plant_B3_domain"/>
</dbReference>
<organism evidence="7 8">
    <name type="scientific">Populus deltoides</name>
    <name type="common">Eastern poplar</name>
    <name type="synonym">Eastern cottonwood</name>
    <dbReference type="NCBI Taxonomy" id="3696"/>
    <lineage>
        <taxon>Eukaryota</taxon>
        <taxon>Viridiplantae</taxon>
        <taxon>Streptophyta</taxon>
        <taxon>Embryophyta</taxon>
        <taxon>Tracheophyta</taxon>
        <taxon>Spermatophyta</taxon>
        <taxon>Magnoliopsida</taxon>
        <taxon>eudicotyledons</taxon>
        <taxon>Gunneridae</taxon>
        <taxon>Pentapetalae</taxon>
        <taxon>rosids</taxon>
        <taxon>fabids</taxon>
        <taxon>Malpighiales</taxon>
        <taxon>Salicaceae</taxon>
        <taxon>Saliceae</taxon>
        <taxon>Populus</taxon>
    </lineage>
</organism>
<dbReference type="GO" id="GO:0005634">
    <property type="term" value="C:nucleus"/>
    <property type="evidence" value="ECO:0007669"/>
    <property type="project" value="UniProtKB-SubCell"/>
</dbReference>
<keyword evidence="4" id="KW-0804">Transcription</keyword>
<dbReference type="EMBL" id="JACEGQ020000014">
    <property type="protein sequence ID" value="KAH8488364.1"/>
    <property type="molecule type" value="Genomic_DNA"/>
</dbReference>
<feature type="non-terminal residue" evidence="7">
    <location>
        <position position="1"/>
    </location>
</feature>
<keyword evidence="2" id="KW-0805">Transcription regulation</keyword>